<evidence type="ECO:0000259" key="1">
    <source>
        <dbReference type="Pfam" id="PF00535"/>
    </source>
</evidence>
<evidence type="ECO:0000313" key="3">
    <source>
        <dbReference type="Proteomes" id="UP000527143"/>
    </source>
</evidence>
<comment type="caution">
    <text evidence="2">The sequence shown here is derived from an EMBL/GenBank/DDBJ whole genome shotgun (WGS) entry which is preliminary data.</text>
</comment>
<gene>
    <name evidence="2" type="ORF">FHT02_003420</name>
</gene>
<reference evidence="2 3" key="1">
    <citation type="submission" date="2020-08" db="EMBL/GenBank/DDBJ databases">
        <title>Genomic Encyclopedia of Type Strains, Phase IV (KMG-IV): sequencing the most valuable type-strain genomes for metagenomic binning, comparative biology and taxonomic classification.</title>
        <authorList>
            <person name="Goeker M."/>
        </authorList>
    </citation>
    <scope>NUCLEOTIDE SEQUENCE [LARGE SCALE GENOMIC DNA]</scope>
    <source>
        <strain evidence="2 3">DSM 26736</strain>
    </source>
</reference>
<sequence length="361" mass="40050">MSAATPSNFFSSAGPFEADNLLHCSNSSNALCSDSRDFKQDLIRSMPSDDSSSVADVTVVIAAYRATGFIRRAIDSALDQDGASIQVIVVDDCCPEGTGGFVARHYQSFDNVHVITLEVNGGPGNARNIGIRHAHGRWIAILDADDAFEQGRLARLTKAGEAARADAVADNVRYYDAINKSFSKPAIQRSNFAHEVDIYEFVDRARPGTGELDFGLLKPIFRTEAVQAMSEPYPALVRHGEDFLFYFRFILHGRKFIFAPEVGYSYTARSSGLSQTRVDYESLRLDTLRLSVAQDELGERRLAALLRKRADALDRLGRERRIMELIRKKAVAQVLASVLHHPTSAIVIAKTLKRWLLQRSL</sequence>
<evidence type="ECO:0000313" key="2">
    <source>
        <dbReference type="EMBL" id="MBB5712163.1"/>
    </source>
</evidence>
<dbReference type="SUPFAM" id="SSF53448">
    <property type="entry name" value="Nucleotide-diphospho-sugar transferases"/>
    <property type="match status" value="1"/>
</dbReference>
<dbReference type="PANTHER" id="PTHR43685">
    <property type="entry name" value="GLYCOSYLTRANSFERASE"/>
    <property type="match status" value="1"/>
</dbReference>
<dbReference type="AlphaFoldDB" id="A0A840YRQ5"/>
<dbReference type="EMBL" id="JACIJF010000013">
    <property type="protein sequence ID" value="MBB5712163.1"/>
    <property type="molecule type" value="Genomic_DNA"/>
</dbReference>
<dbReference type="GO" id="GO:0016757">
    <property type="term" value="F:glycosyltransferase activity"/>
    <property type="evidence" value="ECO:0007669"/>
    <property type="project" value="UniProtKB-KW"/>
</dbReference>
<accession>A0A840YRQ5</accession>
<keyword evidence="2" id="KW-0808">Transferase</keyword>
<dbReference type="InterPro" id="IPR029044">
    <property type="entry name" value="Nucleotide-diphossugar_trans"/>
</dbReference>
<dbReference type="RefSeq" id="WP_184090218.1">
    <property type="nucleotide sequence ID" value="NZ_JACIJF010000013.1"/>
</dbReference>
<keyword evidence="2" id="KW-0328">Glycosyltransferase</keyword>
<dbReference type="EC" id="2.4.-.-" evidence="2"/>
<dbReference type="Gene3D" id="3.90.550.10">
    <property type="entry name" value="Spore Coat Polysaccharide Biosynthesis Protein SpsA, Chain A"/>
    <property type="match status" value="1"/>
</dbReference>
<dbReference type="Proteomes" id="UP000527143">
    <property type="component" value="Unassembled WGS sequence"/>
</dbReference>
<proteinExistence type="predicted"/>
<keyword evidence="3" id="KW-1185">Reference proteome</keyword>
<dbReference type="InterPro" id="IPR001173">
    <property type="entry name" value="Glyco_trans_2-like"/>
</dbReference>
<dbReference type="PANTHER" id="PTHR43685:SF2">
    <property type="entry name" value="GLYCOSYLTRANSFERASE 2-LIKE DOMAIN-CONTAINING PROTEIN"/>
    <property type="match status" value="1"/>
</dbReference>
<feature type="domain" description="Glycosyltransferase 2-like" evidence="1">
    <location>
        <begin position="58"/>
        <end position="185"/>
    </location>
</feature>
<organism evidence="2 3">
    <name type="scientific">Sphingomonas xinjiangensis</name>
    <dbReference type="NCBI Taxonomy" id="643568"/>
    <lineage>
        <taxon>Bacteria</taxon>
        <taxon>Pseudomonadati</taxon>
        <taxon>Pseudomonadota</taxon>
        <taxon>Alphaproteobacteria</taxon>
        <taxon>Sphingomonadales</taxon>
        <taxon>Sphingomonadaceae</taxon>
        <taxon>Sphingomonas</taxon>
    </lineage>
</organism>
<dbReference type="CDD" id="cd00761">
    <property type="entry name" value="Glyco_tranf_GTA_type"/>
    <property type="match status" value="1"/>
</dbReference>
<protein>
    <submittedName>
        <fullName evidence="2">Succinoglycan biosynthesis protein ExoO</fullName>
        <ecNumber evidence="2">2.4.-.-</ecNumber>
    </submittedName>
</protein>
<dbReference type="Pfam" id="PF00535">
    <property type="entry name" value="Glycos_transf_2"/>
    <property type="match status" value="1"/>
</dbReference>
<dbReference type="InterPro" id="IPR050834">
    <property type="entry name" value="Glycosyltransf_2"/>
</dbReference>
<name>A0A840YRQ5_9SPHN</name>